<gene>
    <name evidence="1" type="ORF">JFY71_08065</name>
</gene>
<protein>
    <submittedName>
        <fullName evidence="1">YdcF family protein</fullName>
    </submittedName>
</protein>
<organism evidence="1 2">
    <name type="scientific">Miniphocaeibacter halophilus</name>
    <dbReference type="NCBI Taxonomy" id="2931922"/>
    <lineage>
        <taxon>Bacteria</taxon>
        <taxon>Bacillati</taxon>
        <taxon>Bacillota</taxon>
        <taxon>Tissierellia</taxon>
        <taxon>Tissierellales</taxon>
        <taxon>Peptoniphilaceae</taxon>
        <taxon>Miniphocaeibacter</taxon>
    </lineage>
</organism>
<dbReference type="Proteomes" id="UP000595814">
    <property type="component" value="Chromosome"/>
</dbReference>
<dbReference type="EMBL" id="CP066744">
    <property type="protein sequence ID" value="QQK07270.1"/>
    <property type="molecule type" value="Genomic_DNA"/>
</dbReference>
<proteinExistence type="predicted"/>
<name>A0AC61MP27_9FIRM</name>
<accession>A0AC61MP27</accession>
<reference evidence="1 2" key="1">
    <citation type="journal article" date="2022" name="Int. J. Syst. Evol. Microbiol.">
        <title>Miniphocaeibacter halophilus sp. nov., an ammonium-tolerant acetate-producing bacterium isolated from a biogas system.</title>
        <authorList>
            <person name="Schnurer A."/>
            <person name="Singh A."/>
            <person name="Bi S."/>
            <person name="Qiao W."/>
            <person name="Westerholm M."/>
        </authorList>
    </citation>
    <scope>NUCLEOTIDE SEQUENCE [LARGE SCALE GENOMIC DNA]</scope>
    <source>
        <strain evidence="1 2">AMB_01</strain>
    </source>
</reference>
<sequence length="352" mass="40200">MNDKTLLFTIVVLTFLVFFLLLISFKTDKTRLLNGVLLNILLLLMFVSILMAGQMYDGILIRLLFFIAVLIFLIVWGFGLYIILVGCFINAIVVFKRERRSIANMLTLFIGIILFLFIVLGNINFEKIPSILKYILIYLEILLVYFMLSFYNYFVSSLLYGIYKPKYDKDYIIVLGSGLIDGNKVSKLLGSRIDRAILFYKKQKANNKNSKLIFSGGQGADETIPEALAMKKYAIEKGIEEDDILLEDKSKSTLENFKFSKKIIESISGSNYKAIFSTSNYHVFRAAIYAKQVNLNISGIGAKTAIYYLPNAMIREYIAIVFMKKKSYILKVALISLIFLLYVVINIIVTKI</sequence>
<evidence type="ECO:0000313" key="2">
    <source>
        <dbReference type="Proteomes" id="UP000595814"/>
    </source>
</evidence>
<keyword evidence="2" id="KW-1185">Reference proteome</keyword>
<evidence type="ECO:0000313" key="1">
    <source>
        <dbReference type="EMBL" id="QQK07270.1"/>
    </source>
</evidence>